<dbReference type="SUPFAM" id="SSF53067">
    <property type="entry name" value="Actin-like ATPase domain"/>
    <property type="match status" value="2"/>
</dbReference>
<sequence length="483" mass="53257">MISDQPSLTASQLYHQAIMGTSRSRAPPKAPATPTQHAETSRHLPKNTFIIDNGAYMMKAGYASTLPPSEAVSACSQIPNTLVKTRDNKIVVGAQLSTVTDWNEAMFRRPVEKGYIVNWEAEREIWDQSFFEENAAGNQSSRIANPEDTTLILTEAPNAMPILQRHTDEMVMEEWGFGGYTRCLGPTLNAWNEIHSLFGDPLTKTQDALPADCLLVVDSGYSHTTVTPVYKGQALQRGIRRLDLGGKHLTNYLKEIVSMRQYNMVDEAYIMNEVKEAVCYVSNDFGGDLEKTWKANRKRQAAEDGIVLDYVLPDPNANKKGFIRPHDPLMHAKKKKGAVSGLSAEVLSEDVLVLGNERFTVPELLFTPGDIGMNSTGIPDMILQGLSALPPGLHSAFLANVLVVGGNALIPGFMQRLETELRQIASAECVVRVRRAEDPVHSAWLGGSRLASNQEELSKVAITRQEYQEYGSGWAGRRFAGIV</sequence>
<keyword evidence="4" id="KW-1185">Reference proteome</keyword>
<dbReference type="EMBL" id="CAJVOS010000010">
    <property type="protein sequence ID" value="CAG7980506.1"/>
    <property type="molecule type" value="Genomic_DNA"/>
</dbReference>
<dbReference type="InterPro" id="IPR004000">
    <property type="entry name" value="Actin"/>
</dbReference>
<dbReference type="PANTHER" id="PTHR11937">
    <property type="entry name" value="ACTIN"/>
    <property type="match status" value="1"/>
</dbReference>
<dbReference type="FunFam" id="3.90.640.10:FF:000036">
    <property type="entry name" value="Actin-like protein ARP6"/>
    <property type="match status" value="1"/>
</dbReference>
<dbReference type="Gene3D" id="2.30.36.70">
    <property type="entry name" value="Actin, Chain A, domain 2"/>
    <property type="match status" value="1"/>
</dbReference>
<dbReference type="InterPro" id="IPR043129">
    <property type="entry name" value="ATPase_NBD"/>
</dbReference>
<comment type="similarity">
    <text evidence="1">Belongs to the actin family.</text>
</comment>
<dbReference type="Pfam" id="PF00022">
    <property type="entry name" value="Actin"/>
    <property type="match status" value="1"/>
</dbReference>
<dbReference type="Gene3D" id="3.90.640.10">
    <property type="entry name" value="Actin, Chain A, domain 4"/>
    <property type="match status" value="1"/>
</dbReference>
<comment type="caution">
    <text evidence="3">The sequence shown here is derived from an EMBL/GenBank/DDBJ whole genome shotgun (WGS) entry which is preliminary data.</text>
</comment>
<reference evidence="3" key="1">
    <citation type="submission" date="2021-07" db="EMBL/GenBank/DDBJ databases">
        <authorList>
            <person name="Branca A.L. A."/>
        </authorList>
    </citation>
    <scope>NUCLEOTIDE SEQUENCE</scope>
</reference>
<proteinExistence type="inferred from homology"/>
<name>A0A9W4MK46_PENOL</name>
<accession>A0A9W4MK46</accession>
<dbReference type="SMART" id="SM00268">
    <property type="entry name" value="ACTIN"/>
    <property type="match status" value="1"/>
</dbReference>
<evidence type="ECO:0000313" key="3">
    <source>
        <dbReference type="EMBL" id="CAG7980506.1"/>
    </source>
</evidence>
<evidence type="ECO:0000256" key="1">
    <source>
        <dbReference type="RuleBase" id="RU000487"/>
    </source>
</evidence>
<protein>
    <recommendedName>
        <fullName evidence="5">Actin-like protein arp6</fullName>
    </recommendedName>
</protein>
<dbReference type="FunFam" id="3.30.420.40:FF:000058">
    <property type="entry name" value="Putative actin-related protein 5"/>
    <property type="match status" value="1"/>
</dbReference>
<gene>
    <name evidence="3" type="ORF">POLS_LOCUS1287</name>
</gene>
<feature type="region of interest" description="Disordered" evidence="2">
    <location>
        <begin position="21"/>
        <end position="45"/>
    </location>
</feature>
<evidence type="ECO:0000256" key="2">
    <source>
        <dbReference type="SAM" id="MobiDB-lite"/>
    </source>
</evidence>
<dbReference type="OrthoDB" id="6220758at2759"/>
<organism evidence="3 4">
    <name type="scientific">Penicillium olsonii</name>
    <dbReference type="NCBI Taxonomy" id="99116"/>
    <lineage>
        <taxon>Eukaryota</taxon>
        <taxon>Fungi</taxon>
        <taxon>Dikarya</taxon>
        <taxon>Ascomycota</taxon>
        <taxon>Pezizomycotina</taxon>
        <taxon>Eurotiomycetes</taxon>
        <taxon>Eurotiomycetidae</taxon>
        <taxon>Eurotiales</taxon>
        <taxon>Aspergillaceae</taxon>
        <taxon>Penicillium</taxon>
    </lineage>
</organism>
<evidence type="ECO:0008006" key="5">
    <source>
        <dbReference type="Google" id="ProtNLM"/>
    </source>
</evidence>
<dbReference type="CDD" id="cd10210">
    <property type="entry name" value="ASKHA_NBD_Arp6"/>
    <property type="match status" value="1"/>
</dbReference>
<dbReference type="Gene3D" id="3.30.420.40">
    <property type="match status" value="2"/>
</dbReference>
<dbReference type="AlphaFoldDB" id="A0A9W4MK46"/>
<dbReference type="Proteomes" id="UP001153618">
    <property type="component" value="Unassembled WGS sequence"/>
</dbReference>
<evidence type="ECO:0000313" key="4">
    <source>
        <dbReference type="Proteomes" id="UP001153618"/>
    </source>
</evidence>